<proteinExistence type="predicted"/>
<dbReference type="Proteomes" id="UP001642501">
    <property type="component" value="Unassembled WGS sequence"/>
</dbReference>
<accession>A0ABP0E6E1</accession>
<reference evidence="1 2" key="1">
    <citation type="submission" date="2024-01" db="EMBL/GenBank/DDBJ databases">
        <authorList>
            <person name="Allen C."/>
            <person name="Tagirdzhanova G."/>
        </authorList>
    </citation>
    <scope>NUCLEOTIDE SEQUENCE [LARGE SCALE GENOMIC DNA]</scope>
    <source>
        <strain evidence="1 2">CBS 573.63</strain>
    </source>
</reference>
<name>A0ABP0E6E1_9PEZI</name>
<organism evidence="1 2">
    <name type="scientific">Sporothrix epigloea</name>
    <dbReference type="NCBI Taxonomy" id="1892477"/>
    <lineage>
        <taxon>Eukaryota</taxon>
        <taxon>Fungi</taxon>
        <taxon>Dikarya</taxon>
        <taxon>Ascomycota</taxon>
        <taxon>Pezizomycotina</taxon>
        <taxon>Sordariomycetes</taxon>
        <taxon>Sordariomycetidae</taxon>
        <taxon>Ophiostomatales</taxon>
        <taxon>Ophiostomataceae</taxon>
        <taxon>Sporothrix</taxon>
    </lineage>
</organism>
<evidence type="ECO:0000313" key="2">
    <source>
        <dbReference type="Proteomes" id="UP001642501"/>
    </source>
</evidence>
<protein>
    <submittedName>
        <fullName evidence="1">Uncharacterized protein</fullName>
    </submittedName>
</protein>
<comment type="caution">
    <text evidence="1">The sequence shown here is derived from an EMBL/GenBank/DDBJ whole genome shotgun (WGS) entry which is preliminary data.</text>
</comment>
<gene>
    <name evidence="1" type="ORF">SEPCBS57363_006839</name>
</gene>
<evidence type="ECO:0000313" key="1">
    <source>
        <dbReference type="EMBL" id="CAK7275684.1"/>
    </source>
</evidence>
<feature type="non-terminal residue" evidence="1">
    <location>
        <position position="121"/>
    </location>
</feature>
<sequence length="121" mass="13176">MLGFVYGSPGTTLQVLAAKIRSFISSWDIDRLRCHWLPPWTDPPDAKIIIENGTKEEVAASHRRLVAELELSDVNVVYTDGSKQDSRSSRAFCHKIAGVTVAKSAEALGSSVEIADCECLA</sequence>
<keyword evidence="2" id="KW-1185">Reference proteome</keyword>
<dbReference type="EMBL" id="CAWUOM010000505">
    <property type="protein sequence ID" value="CAK7275684.1"/>
    <property type="molecule type" value="Genomic_DNA"/>
</dbReference>